<name>A0A7W6NJV0_9HYPH</name>
<sequence>MNPVYWTALSLTVLALMVLAFMILTVIQAGKRGDEVNDADVAAPEGDLSWCFFDADDDRGERK</sequence>
<keyword evidence="1" id="KW-0472">Membrane</keyword>
<dbReference type="Proteomes" id="UP000528286">
    <property type="component" value="Unassembled WGS sequence"/>
</dbReference>
<evidence type="ECO:0000256" key="1">
    <source>
        <dbReference type="SAM" id="Phobius"/>
    </source>
</evidence>
<keyword evidence="1" id="KW-1133">Transmembrane helix</keyword>
<keyword evidence="3" id="KW-1185">Reference proteome</keyword>
<gene>
    <name evidence="2" type="ORF">GGR23_000813</name>
</gene>
<dbReference type="RefSeq" id="WP_183364825.1">
    <property type="nucleotide sequence ID" value="NZ_JACIEZ010000001.1"/>
</dbReference>
<accession>A0A7W6NJV0</accession>
<comment type="caution">
    <text evidence="2">The sequence shown here is derived from an EMBL/GenBank/DDBJ whole genome shotgun (WGS) entry which is preliminary data.</text>
</comment>
<proteinExistence type="predicted"/>
<feature type="transmembrane region" description="Helical" evidence="1">
    <location>
        <begin position="6"/>
        <end position="27"/>
    </location>
</feature>
<evidence type="ECO:0000313" key="3">
    <source>
        <dbReference type="Proteomes" id="UP000528286"/>
    </source>
</evidence>
<evidence type="ECO:0000313" key="2">
    <source>
        <dbReference type="EMBL" id="MBB4063652.1"/>
    </source>
</evidence>
<keyword evidence="1" id="KW-0812">Transmembrane</keyword>
<dbReference type="EMBL" id="JACIEZ010000001">
    <property type="protein sequence ID" value="MBB4063652.1"/>
    <property type="molecule type" value="Genomic_DNA"/>
</dbReference>
<dbReference type="AlphaFoldDB" id="A0A7W6NJV0"/>
<reference evidence="2 3" key="1">
    <citation type="submission" date="2020-08" db="EMBL/GenBank/DDBJ databases">
        <title>Genomic Encyclopedia of Type Strains, Phase IV (KMG-IV): sequencing the most valuable type-strain genomes for metagenomic binning, comparative biology and taxonomic classification.</title>
        <authorList>
            <person name="Goeker M."/>
        </authorList>
    </citation>
    <scope>NUCLEOTIDE SEQUENCE [LARGE SCALE GENOMIC DNA]</scope>
    <source>
        <strain evidence="2 3">DSM 29853</strain>
    </source>
</reference>
<protein>
    <submittedName>
        <fullName evidence="2">Uncharacterized protein</fullName>
    </submittedName>
</protein>
<organism evidence="2 3">
    <name type="scientific">Gellertiella hungarica</name>
    <dbReference type="NCBI Taxonomy" id="1572859"/>
    <lineage>
        <taxon>Bacteria</taxon>
        <taxon>Pseudomonadati</taxon>
        <taxon>Pseudomonadota</taxon>
        <taxon>Alphaproteobacteria</taxon>
        <taxon>Hyphomicrobiales</taxon>
        <taxon>Rhizobiaceae</taxon>
        <taxon>Gellertiella</taxon>
    </lineage>
</organism>